<keyword evidence="2 14" id="KW-0547">Nucleotide-binding</keyword>
<dbReference type="Gene3D" id="1.10.486.10">
    <property type="entry name" value="PCRA, domain 4"/>
    <property type="match status" value="1"/>
</dbReference>
<dbReference type="PANTHER" id="PTHR11070:SF2">
    <property type="entry name" value="ATP-DEPENDENT DNA HELICASE SRS2"/>
    <property type="match status" value="1"/>
</dbReference>
<organism evidence="17 18">
    <name type="scientific">Candidatus Endonucleibacter bathymodioli</name>
    <dbReference type="NCBI Taxonomy" id="539814"/>
    <lineage>
        <taxon>Bacteria</taxon>
        <taxon>Pseudomonadati</taxon>
        <taxon>Pseudomonadota</taxon>
        <taxon>Gammaproteobacteria</taxon>
        <taxon>Oceanospirillales</taxon>
        <taxon>Endozoicomonadaceae</taxon>
        <taxon>Candidatus Endonucleibacter</taxon>
    </lineage>
</organism>
<proteinExistence type="inferred from homology"/>
<accession>A0AA90NWF6</accession>
<evidence type="ECO:0000256" key="4">
    <source>
        <dbReference type="ARBA" id="ARBA00022801"/>
    </source>
</evidence>
<evidence type="ECO:0000313" key="17">
    <source>
        <dbReference type="EMBL" id="MDP0588036.1"/>
    </source>
</evidence>
<dbReference type="GO" id="GO:0005524">
    <property type="term" value="F:ATP binding"/>
    <property type="evidence" value="ECO:0007669"/>
    <property type="project" value="UniProtKB-UniRule"/>
</dbReference>
<dbReference type="GO" id="GO:0016787">
    <property type="term" value="F:hydrolase activity"/>
    <property type="evidence" value="ECO:0007669"/>
    <property type="project" value="UniProtKB-UniRule"/>
</dbReference>
<dbReference type="Gene3D" id="1.10.10.160">
    <property type="match status" value="1"/>
</dbReference>
<comment type="caution">
    <text evidence="17">The sequence shown here is derived from an EMBL/GenBank/DDBJ whole genome shotgun (WGS) entry which is preliminary data.</text>
</comment>
<dbReference type="Gene3D" id="3.40.50.300">
    <property type="entry name" value="P-loop containing nucleotide triphosphate hydrolases"/>
    <property type="match status" value="2"/>
</dbReference>
<dbReference type="SUPFAM" id="SSF52540">
    <property type="entry name" value="P-loop containing nucleoside triphosphate hydrolases"/>
    <property type="match status" value="1"/>
</dbReference>
<sequence>MDVTSILDPLNEAQREAVTAPISSILVLAGAGSGKTRVLVHRIAWLVQVNKLSPYSIIAVTFTNKAAAEMRLRIESLLGIPPKGMWVGTFHGLSHRMLRTHWQEASLPENFQILDSDDQLRIIKRIMRTLQFDEKKWPPRQAQWYINNKKDEGLRPSHIDPGYNIFEKNMLIVYRAYHDYCEQVGVVDFGELLLRTQELLLRHPDLLQHYQNRFRYMLVDEFQDTNTVQYAWLRLLAGDEDKLMVVGDDDQSIYGWRGAKIENIRQFSSNFSNAITIKLEQNYRSTGSILKAANAVIANNSDRLGKELWTNDNDGEAIKLYAGFNEVDEARFITDRIREATQNNTNRAEIAVLYRSNAQSRIIEEAMLRASIPYRIYGGQRFFERAEIKNALAYMRLASNPNNDTAIERVINIPTRGIGEKTVEKLREIARNQGMSLWEALNTLVTPSQPGSKINSAMAAFVELTQRLSHSGSELTLGELADNILTITGLVEHHAKEKGEKGRARVENLEELVTACQTFNQEDVELGDNSDPMTPLDAFLAHATLESGDNQAEQFTDSVQMMTLHSAKGLEFSLVFLAGLEEGLFPHKMSLSEGNLEEERRLCYVGITRAMQKLYITYAETRRLYGTETRNRASRFIKEIPSELLKEVRLGGKITRPVSAKWQSPAEDGLTLGQRVHHDIFGEGDVIDYEGEGKQTRIQVSFDTEGCKWLMIEYANLQAI</sequence>
<evidence type="ECO:0000256" key="11">
    <source>
        <dbReference type="ARBA" id="ARBA00034808"/>
    </source>
</evidence>
<dbReference type="GO" id="GO:0033202">
    <property type="term" value="C:DNA helicase complex"/>
    <property type="evidence" value="ECO:0007669"/>
    <property type="project" value="TreeGrafter"/>
</dbReference>
<dbReference type="Pfam" id="PF00580">
    <property type="entry name" value="UvrD-helicase"/>
    <property type="match status" value="1"/>
</dbReference>
<dbReference type="Pfam" id="PF21196">
    <property type="entry name" value="PcrA_UvrD_tudor"/>
    <property type="match status" value="1"/>
</dbReference>
<keyword evidence="9" id="KW-0413">Isomerase</keyword>
<dbReference type="GO" id="GO:0000725">
    <property type="term" value="P:recombinational repair"/>
    <property type="evidence" value="ECO:0007669"/>
    <property type="project" value="TreeGrafter"/>
</dbReference>
<feature type="domain" description="UvrD-like helicase ATP-binding" evidence="15">
    <location>
        <begin position="8"/>
        <end position="286"/>
    </location>
</feature>
<evidence type="ECO:0000259" key="15">
    <source>
        <dbReference type="PROSITE" id="PS51198"/>
    </source>
</evidence>
<feature type="binding site" evidence="14">
    <location>
        <begin position="29"/>
        <end position="36"/>
    </location>
    <ligand>
        <name>ATP</name>
        <dbReference type="ChEBI" id="CHEBI:30616"/>
    </ligand>
</feature>
<keyword evidence="5 14" id="KW-0347">Helicase</keyword>
<dbReference type="PROSITE" id="PS51217">
    <property type="entry name" value="UVRD_HELICASE_CTER"/>
    <property type="match status" value="1"/>
</dbReference>
<feature type="domain" description="UvrD-like helicase C-terminal" evidence="16">
    <location>
        <begin position="287"/>
        <end position="569"/>
    </location>
</feature>
<protein>
    <recommendedName>
        <fullName evidence="11">DNA 3'-5' helicase</fullName>
        <ecNumber evidence="11">5.6.2.4</ecNumber>
    </recommendedName>
    <alternativeName>
        <fullName evidence="12">DNA 3'-5' helicase II</fullName>
    </alternativeName>
</protein>
<dbReference type="PROSITE" id="PS51198">
    <property type="entry name" value="UVRD_HELICASE_ATP_BIND"/>
    <property type="match status" value="1"/>
</dbReference>
<dbReference type="CDD" id="cd18807">
    <property type="entry name" value="SF1_C_UvrD"/>
    <property type="match status" value="1"/>
</dbReference>
<evidence type="ECO:0000256" key="13">
    <source>
        <dbReference type="ARBA" id="ARBA00048988"/>
    </source>
</evidence>
<evidence type="ECO:0000313" key="18">
    <source>
        <dbReference type="Proteomes" id="UP001178148"/>
    </source>
</evidence>
<keyword evidence="4 14" id="KW-0378">Hydrolase</keyword>
<dbReference type="InterPro" id="IPR014016">
    <property type="entry name" value="UvrD-like_ATP-bd"/>
</dbReference>
<evidence type="ECO:0000256" key="8">
    <source>
        <dbReference type="ARBA" id="ARBA00023204"/>
    </source>
</evidence>
<dbReference type="GO" id="GO:0005829">
    <property type="term" value="C:cytosol"/>
    <property type="evidence" value="ECO:0007669"/>
    <property type="project" value="TreeGrafter"/>
</dbReference>
<evidence type="ECO:0000256" key="6">
    <source>
        <dbReference type="ARBA" id="ARBA00022840"/>
    </source>
</evidence>
<evidence type="ECO:0000256" key="12">
    <source>
        <dbReference type="ARBA" id="ARBA00034923"/>
    </source>
</evidence>
<keyword evidence="3" id="KW-0227">DNA damage</keyword>
<reference evidence="17 18" key="1">
    <citation type="journal article" date="2023" name="bioRxiv">
        <title>An intranuclear bacterial parasite of deep-sea mussels expresses apoptosis inhibitors acquired from its host.</title>
        <authorList>
            <person name="Gonzalez Porras M.A."/>
            <person name="Assie A."/>
            <person name="Tietjen M."/>
            <person name="Violette M."/>
            <person name="Kleiner M."/>
            <person name="Gruber-Vodicka H."/>
            <person name="Dubilier N."/>
            <person name="Leisch N."/>
        </authorList>
    </citation>
    <scope>NUCLEOTIDE SEQUENCE [LARGE SCALE GENOMIC DNA]</scope>
    <source>
        <strain evidence="17">IAP13</strain>
    </source>
</reference>
<evidence type="ECO:0000256" key="1">
    <source>
        <dbReference type="ARBA" id="ARBA00009922"/>
    </source>
</evidence>
<evidence type="ECO:0000256" key="9">
    <source>
        <dbReference type="ARBA" id="ARBA00023235"/>
    </source>
</evidence>
<dbReference type="GO" id="GO:0003677">
    <property type="term" value="F:DNA binding"/>
    <property type="evidence" value="ECO:0007669"/>
    <property type="project" value="UniProtKB-KW"/>
</dbReference>
<evidence type="ECO:0000256" key="3">
    <source>
        <dbReference type="ARBA" id="ARBA00022763"/>
    </source>
</evidence>
<comment type="catalytic activity">
    <reaction evidence="10">
        <text>Couples ATP hydrolysis with the unwinding of duplex DNA by translocating in the 3'-5' direction.</text>
        <dbReference type="EC" id="5.6.2.4"/>
    </reaction>
</comment>
<dbReference type="InterPro" id="IPR013986">
    <property type="entry name" value="DExx_box_DNA_helicase_dom_sf"/>
</dbReference>
<dbReference type="AlphaFoldDB" id="A0AA90NWF6"/>
<comment type="catalytic activity">
    <reaction evidence="13">
        <text>ATP + H2O = ADP + phosphate + H(+)</text>
        <dbReference type="Rhea" id="RHEA:13065"/>
        <dbReference type="ChEBI" id="CHEBI:15377"/>
        <dbReference type="ChEBI" id="CHEBI:15378"/>
        <dbReference type="ChEBI" id="CHEBI:30616"/>
        <dbReference type="ChEBI" id="CHEBI:43474"/>
        <dbReference type="ChEBI" id="CHEBI:456216"/>
        <dbReference type="EC" id="5.6.2.4"/>
    </reaction>
</comment>
<keyword evidence="7" id="KW-0238">DNA-binding</keyword>
<evidence type="ECO:0000256" key="10">
    <source>
        <dbReference type="ARBA" id="ARBA00034617"/>
    </source>
</evidence>
<evidence type="ECO:0000256" key="2">
    <source>
        <dbReference type="ARBA" id="ARBA00022741"/>
    </source>
</evidence>
<dbReference type="PANTHER" id="PTHR11070">
    <property type="entry name" value="UVRD / RECB / PCRA DNA HELICASE FAMILY MEMBER"/>
    <property type="match status" value="1"/>
</dbReference>
<evidence type="ECO:0000256" key="14">
    <source>
        <dbReference type="PROSITE-ProRule" id="PRU00560"/>
    </source>
</evidence>
<dbReference type="InterPro" id="IPR027417">
    <property type="entry name" value="P-loop_NTPase"/>
</dbReference>
<name>A0AA90NWF6_9GAMM</name>
<dbReference type="FunFam" id="3.40.50.300:FF:001201">
    <property type="entry name" value="ATP-dependent DNA helicase UvrD2"/>
    <property type="match status" value="1"/>
</dbReference>
<dbReference type="NCBIfam" id="NF008743">
    <property type="entry name" value="PRK11773.1"/>
    <property type="match status" value="1"/>
</dbReference>
<evidence type="ECO:0000256" key="7">
    <source>
        <dbReference type="ARBA" id="ARBA00023125"/>
    </source>
</evidence>
<dbReference type="Pfam" id="PF13361">
    <property type="entry name" value="UvrD_C"/>
    <property type="match status" value="1"/>
</dbReference>
<gene>
    <name evidence="17" type="primary">uvrD</name>
    <name evidence="17" type="synonym">mutU</name>
    <name evidence="17" type="synonym">recL</name>
    <name evidence="17" type="ORF">QS748_02040</name>
</gene>
<evidence type="ECO:0000256" key="5">
    <source>
        <dbReference type="ARBA" id="ARBA00022806"/>
    </source>
</evidence>
<dbReference type="InterPro" id="IPR014017">
    <property type="entry name" value="DNA_helicase_UvrD-like_C"/>
</dbReference>
<dbReference type="InterPro" id="IPR000212">
    <property type="entry name" value="DNA_helicase_UvrD/REP"/>
</dbReference>
<dbReference type="Proteomes" id="UP001178148">
    <property type="component" value="Unassembled WGS sequence"/>
</dbReference>
<dbReference type="GO" id="GO:0009314">
    <property type="term" value="P:response to radiation"/>
    <property type="evidence" value="ECO:0007669"/>
    <property type="project" value="UniProtKB-ARBA"/>
</dbReference>
<dbReference type="EC" id="5.6.2.4" evidence="11"/>
<evidence type="ECO:0000259" key="16">
    <source>
        <dbReference type="PROSITE" id="PS51217"/>
    </source>
</evidence>
<keyword evidence="18" id="KW-1185">Reference proteome</keyword>
<dbReference type="GO" id="GO:0043138">
    <property type="term" value="F:3'-5' DNA helicase activity"/>
    <property type="evidence" value="ECO:0007669"/>
    <property type="project" value="UniProtKB-EC"/>
</dbReference>
<dbReference type="EMBL" id="JASXSV010000002">
    <property type="protein sequence ID" value="MDP0588036.1"/>
    <property type="molecule type" value="Genomic_DNA"/>
</dbReference>
<dbReference type="CDD" id="cd17932">
    <property type="entry name" value="DEXQc_UvrD"/>
    <property type="match status" value="1"/>
</dbReference>
<dbReference type="FunFam" id="1.10.10.160:FF:000001">
    <property type="entry name" value="ATP-dependent DNA helicase"/>
    <property type="match status" value="1"/>
</dbReference>
<comment type="similarity">
    <text evidence="1">Belongs to the helicase family. UvrD subfamily.</text>
</comment>
<keyword evidence="8" id="KW-0234">DNA repair</keyword>
<keyword evidence="6 14" id="KW-0067">ATP-binding</keyword>